<dbReference type="EMBL" id="ABIC01000031">
    <property type="protein sequence ID" value="EDP99798.1"/>
    <property type="molecule type" value="Genomic_DNA"/>
</dbReference>
<gene>
    <name evidence="1" type="ORF">KT99_10328</name>
</gene>
<reference evidence="1 2" key="1">
    <citation type="submission" date="2007-10" db="EMBL/GenBank/DDBJ databases">
        <authorList>
            <person name="Yayanos A."/>
            <person name="Ferriera S."/>
            <person name="Johnson J."/>
            <person name="Kravitz S."/>
            <person name="Halpern A."/>
            <person name="Remington K."/>
            <person name="Beeson K."/>
            <person name="Tran B."/>
            <person name="Rogers Y.-H."/>
            <person name="Friedman R."/>
            <person name="Venter J.C."/>
        </authorList>
    </citation>
    <scope>NUCLEOTIDE SEQUENCE [LARGE SCALE GENOMIC DNA]</scope>
    <source>
        <strain evidence="1 2">KT99</strain>
    </source>
</reference>
<sequence>DAVSVSDELIMFSKERVAQMMC</sequence>
<protein>
    <submittedName>
        <fullName evidence="1">Uncharacterized protein</fullName>
    </submittedName>
</protein>
<dbReference type="Proteomes" id="UP000005839">
    <property type="component" value="Unassembled WGS sequence"/>
</dbReference>
<comment type="caution">
    <text evidence="1">The sequence shown here is derived from an EMBL/GenBank/DDBJ whole genome shotgun (WGS) entry which is preliminary data.</text>
</comment>
<name>A9EHG7_9GAMM</name>
<evidence type="ECO:0000313" key="1">
    <source>
        <dbReference type="EMBL" id="EDP99798.1"/>
    </source>
</evidence>
<organism evidence="1 2">
    <name type="scientific">Shewanella benthica KT99</name>
    <dbReference type="NCBI Taxonomy" id="314608"/>
    <lineage>
        <taxon>Bacteria</taxon>
        <taxon>Pseudomonadati</taxon>
        <taxon>Pseudomonadota</taxon>
        <taxon>Gammaproteobacteria</taxon>
        <taxon>Alteromonadales</taxon>
        <taxon>Shewanellaceae</taxon>
        <taxon>Shewanella</taxon>
    </lineage>
</organism>
<feature type="non-terminal residue" evidence="1">
    <location>
        <position position="1"/>
    </location>
</feature>
<dbReference type="AlphaFoldDB" id="A9EHG7"/>
<proteinExistence type="predicted"/>
<keyword evidence="2" id="KW-1185">Reference proteome</keyword>
<accession>A9EHG7</accession>
<evidence type="ECO:0000313" key="2">
    <source>
        <dbReference type="Proteomes" id="UP000005839"/>
    </source>
</evidence>